<keyword evidence="2" id="KW-0012">Acyltransferase</keyword>
<dbReference type="RefSeq" id="WP_123015772.1">
    <property type="nucleotide sequence ID" value="NZ_AP024911.1"/>
</dbReference>
<name>A0ABV7CAY7_9VIBR</name>
<comment type="caution">
    <text evidence="2">The sequence shown here is derived from an EMBL/GenBank/DDBJ whole genome shotgun (WGS) entry which is preliminary data.</text>
</comment>
<feature type="domain" description="N-acetyltransferase" evidence="1">
    <location>
        <begin position="6"/>
        <end position="107"/>
    </location>
</feature>
<accession>A0ABV7CAY7</accession>
<protein>
    <submittedName>
        <fullName evidence="2">GNAT family N-acetyltransferase</fullName>
        <ecNumber evidence="2">2.3.-.-</ecNumber>
    </submittedName>
</protein>
<dbReference type="EMBL" id="JBHRSE010000069">
    <property type="protein sequence ID" value="MFC3024359.1"/>
    <property type="molecule type" value="Genomic_DNA"/>
</dbReference>
<evidence type="ECO:0000313" key="2">
    <source>
        <dbReference type="EMBL" id="MFC3024359.1"/>
    </source>
</evidence>
<dbReference type="Proteomes" id="UP001595384">
    <property type="component" value="Unassembled WGS sequence"/>
</dbReference>
<dbReference type="EC" id="2.3.-.-" evidence="2"/>
<keyword evidence="2" id="KW-0808">Transferase</keyword>
<proteinExistence type="predicted"/>
<organism evidence="2 3">
    <name type="scientific">Vibrio zhugei</name>
    <dbReference type="NCBI Taxonomy" id="2479546"/>
    <lineage>
        <taxon>Bacteria</taxon>
        <taxon>Pseudomonadati</taxon>
        <taxon>Pseudomonadota</taxon>
        <taxon>Gammaproteobacteria</taxon>
        <taxon>Vibrionales</taxon>
        <taxon>Vibrionaceae</taxon>
        <taxon>Vibrio</taxon>
    </lineage>
</organism>
<dbReference type="Pfam" id="PF13302">
    <property type="entry name" value="Acetyltransf_3"/>
    <property type="match status" value="1"/>
</dbReference>
<sequence>MNSGSEVTSFIDQSIEEMQAGNEFVSVIVDAFSEEFLGICTCSAKGNPDTPELGIWIKKSAHGKKLGLENISTLVEWARANLCYQFLIYPVDRANIASRKIPEALGGQIIMRKPLDTQCGIPLDGVVYHIV</sequence>
<dbReference type="GO" id="GO:0016746">
    <property type="term" value="F:acyltransferase activity"/>
    <property type="evidence" value="ECO:0007669"/>
    <property type="project" value="UniProtKB-KW"/>
</dbReference>
<dbReference type="InterPro" id="IPR016181">
    <property type="entry name" value="Acyl_CoA_acyltransferase"/>
</dbReference>
<dbReference type="Gene3D" id="3.40.630.30">
    <property type="match status" value="1"/>
</dbReference>
<gene>
    <name evidence="2" type="ORF">ACFODT_11045</name>
</gene>
<evidence type="ECO:0000313" key="3">
    <source>
        <dbReference type="Proteomes" id="UP001595384"/>
    </source>
</evidence>
<evidence type="ECO:0000259" key="1">
    <source>
        <dbReference type="Pfam" id="PF13302"/>
    </source>
</evidence>
<keyword evidence="3" id="KW-1185">Reference proteome</keyword>
<reference evidence="3" key="1">
    <citation type="journal article" date="2019" name="Int. J. Syst. Evol. Microbiol.">
        <title>The Global Catalogue of Microorganisms (GCM) 10K type strain sequencing project: providing services to taxonomists for standard genome sequencing and annotation.</title>
        <authorList>
            <consortium name="The Broad Institute Genomics Platform"/>
            <consortium name="The Broad Institute Genome Sequencing Center for Infectious Disease"/>
            <person name="Wu L."/>
            <person name="Ma J."/>
        </authorList>
    </citation>
    <scope>NUCLEOTIDE SEQUENCE [LARGE SCALE GENOMIC DNA]</scope>
    <source>
        <strain evidence="3">KCTC 62784</strain>
    </source>
</reference>
<dbReference type="InterPro" id="IPR000182">
    <property type="entry name" value="GNAT_dom"/>
</dbReference>
<dbReference type="SUPFAM" id="SSF55729">
    <property type="entry name" value="Acyl-CoA N-acyltransferases (Nat)"/>
    <property type="match status" value="1"/>
</dbReference>